<evidence type="ECO:0000313" key="5">
    <source>
        <dbReference type="Proteomes" id="UP000301475"/>
    </source>
</evidence>
<dbReference type="InterPro" id="IPR029044">
    <property type="entry name" value="Nucleotide-diphossugar_trans"/>
</dbReference>
<sequence>MSLISVIVPIYNVEDYLNRCVDSIINQTYKNLEIILVDDGSPDNCPKMCDDYAKKDSRIKVVHKENGGLSDARNVGMEVATGEYVSFIDSDDYISLDFYETLFQTMIDNDSDIVECSVVKFYEDNNFDEYRDDLKVTNYETVDALDGLISENPFKQHVWNKLYKSSVALDIPYAVGKLNEDEFWTYQVFGKAKKVTRINKTMYYYFQRNGSIMGNGYNIRRLDALEGKMNRQAYIEKNFPTLTTKAKVDLYGSCMFAYQSVLKFMSGNDKKKACKIIRDYKNRCKLTTDEINSVTDSSRKYYKLAKFNFYICCKIRSVLGIGF</sequence>
<feature type="domain" description="Glycosyltransferase 2-like" evidence="3">
    <location>
        <begin position="5"/>
        <end position="143"/>
    </location>
</feature>
<dbReference type="SUPFAM" id="SSF53448">
    <property type="entry name" value="Nucleotide-diphospho-sugar transferases"/>
    <property type="match status" value="1"/>
</dbReference>
<keyword evidence="1" id="KW-0328">Glycosyltransferase</keyword>
<evidence type="ECO:0000313" key="4">
    <source>
        <dbReference type="EMBL" id="QCT06163.1"/>
    </source>
</evidence>
<dbReference type="AlphaFoldDB" id="A0A4V1G4W7"/>
<organism evidence="4 5">
    <name type="scientific">Ruminococcus bovis</name>
    <dbReference type="NCBI Taxonomy" id="2564099"/>
    <lineage>
        <taxon>Bacteria</taxon>
        <taxon>Bacillati</taxon>
        <taxon>Bacillota</taxon>
        <taxon>Clostridia</taxon>
        <taxon>Eubacteriales</taxon>
        <taxon>Oscillospiraceae</taxon>
        <taxon>Ruminococcus</taxon>
    </lineage>
</organism>
<dbReference type="PANTHER" id="PTHR22916">
    <property type="entry name" value="GLYCOSYLTRANSFERASE"/>
    <property type="match status" value="1"/>
</dbReference>
<dbReference type="EMBL" id="CP039381">
    <property type="protein sequence ID" value="QCT06163.1"/>
    <property type="molecule type" value="Genomic_DNA"/>
</dbReference>
<evidence type="ECO:0000256" key="1">
    <source>
        <dbReference type="ARBA" id="ARBA00022676"/>
    </source>
</evidence>
<dbReference type="Proteomes" id="UP000301475">
    <property type="component" value="Chromosome"/>
</dbReference>
<dbReference type="Pfam" id="PF00535">
    <property type="entry name" value="Glycos_transf_2"/>
    <property type="match status" value="1"/>
</dbReference>
<dbReference type="PANTHER" id="PTHR22916:SF51">
    <property type="entry name" value="GLYCOSYLTRANSFERASE EPSH-RELATED"/>
    <property type="match status" value="1"/>
</dbReference>
<dbReference type="RefSeq" id="WP_138156255.1">
    <property type="nucleotide sequence ID" value="NZ_CP039381.1"/>
</dbReference>
<name>A0A4V1G4W7_9FIRM</name>
<accession>A0A4V1G4W7</accession>
<dbReference type="OrthoDB" id="1640114at2"/>
<gene>
    <name evidence="4" type="ORF">E5Z56_01715</name>
</gene>
<reference evidence="4 5" key="1">
    <citation type="submission" date="2019-04" db="EMBL/GenBank/DDBJ databases">
        <authorList>
            <person name="Embree M."/>
            <person name="Gaffney J.R."/>
        </authorList>
    </citation>
    <scope>NUCLEOTIDE SEQUENCE [LARGE SCALE GENOMIC DNA]</scope>
    <source>
        <strain evidence="4 5">JE7A12</strain>
    </source>
</reference>
<proteinExistence type="predicted"/>
<dbReference type="KEGG" id="ruj:E5Z56_01715"/>
<keyword evidence="5" id="KW-1185">Reference proteome</keyword>
<dbReference type="GO" id="GO:0016757">
    <property type="term" value="F:glycosyltransferase activity"/>
    <property type="evidence" value="ECO:0007669"/>
    <property type="project" value="UniProtKB-KW"/>
</dbReference>
<evidence type="ECO:0000256" key="2">
    <source>
        <dbReference type="ARBA" id="ARBA00022679"/>
    </source>
</evidence>
<dbReference type="Gene3D" id="3.90.550.10">
    <property type="entry name" value="Spore Coat Polysaccharide Biosynthesis Protein SpsA, Chain A"/>
    <property type="match status" value="1"/>
</dbReference>
<evidence type="ECO:0000259" key="3">
    <source>
        <dbReference type="Pfam" id="PF00535"/>
    </source>
</evidence>
<dbReference type="CDD" id="cd00761">
    <property type="entry name" value="Glyco_tranf_GTA_type"/>
    <property type="match status" value="1"/>
</dbReference>
<keyword evidence="2 4" id="KW-0808">Transferase</keyword>
<protein>
    <submittedName>
        <fullName evidence="4">Glycosyltransferase</fullName>
    </submittedName>
</protein>
<dbReference type="InterPro" id="IPR001173">
    <property type="entry name" value="Glyco_trans_2-like"/>
</dbReference>